<gene>
    <name evidence="1" type="ORF">B296_00057971</name>
</gene>
<accession>A0A426WWM8</accession>
<proteinExistence type="predicted"/>
<reference evidence="1 2" key="1">
    <citation type="journal article" date="2014" name="Agronomy (Basel)">
        <title>A Draft Genome Sequence for Ensete ventricosum, the Drought-Tolerant Tree Against Hunger.</title>
        <authorList>
            <person name="Harrison J."/>
            <person name="Moore K.A."/>
            <person name="Paszkiewicz K."/>
            <person name="Jones T."/>
            <person name="Grant M."/>
            <person name="Ambacheew D."/>
            <person name="Muzemil S."/>
            <person name="Studholme D.J."/>
        </authorList>
    </citation>
    <scope>NUCLEOTIDE SEQUENCE [LARGE SCALE GENOMIC DNA]</scope>
</reference>
<comment type="caution">
    <text evidence="1">The sequence shown here is derived from an EMBL/GenBank/DDBJ whole genome shotgun (WGS) entry which is preliminary data.</text>
</comment>
<dbReference type="Proteomes" id="UP000287651">
    <property type="component" value="Unassembled WGS sequence"/>
</dbReference>
<organism evidence="1 2">
    <name type="scientific">Ensete ventricosum</name>
    <name type="common">Abyssinian banana</name>
    <name type="synonym">Musa ensete</name>
    <dbReference type="NCBI Taxonomy" id="4639"/>
    <lineage>
        <taxon>Eukaryota</taxon>
        <taxon>Viridiplantae</taxon>
        <taxon>Streptophyta</taxon>
        <taxon>Embryophyta</taxon>
        <taxon>Tracheophyta</taxon>
        <taxon>Spermatophyta</taxon>
        <taxon>Magnoliopsida</taxon>
        <taxon>Liliopsida</taxon>
        <taxon>Zingiberales</taxon>
        <taxon>Musaceae</taxon>
        <taxon>Ensete</taxon>
    </lineage>
</organism>
<sequence length="152" mass="17309">MLHPCVTQEWVDEGELPRERTKNRRWRRPYEVLAEAIHGEVVRRVFRVYASKLTSDESLGHQHMVAVYHRGRSLIRRDFRGVINPLLSWRESIGHKRGRGGGECKGKLQVPRQGGRAEAKELHKTGVDGLLIKIAESEGLRVDVGVLDQGTK</sequence>
<protein>
    <submittedName>
        <fullName evidence="1">Uncharacterized protein</fullName>
    </submittedName>
</protein>
<evidence type="ECO:0000313" key="2">
    <source>
        <dbReference type="Proteomes" id="UP000287651"/>
    </source>
</evidence>
<dbReference type="EMBL" id="AMZH03036600">
    <property type="protein sequence ID" value="RRT31707.1"/>
    <property type="molecule type" value="Genomic_DNA"/>
</dbReference>
<dbReference type="AlphaFoldDB" id="A0A426WWM8"/>
<name>A0A426WWM8_ENSVE</name>
<evidence type="ECO:0000313" key="1">
    <source>
        <dbReference type="EMBL" id="RRT31707.1"/>
    </source>
</evidence>